<keyword evidence="1" id="KW-1133">Transmembrane helix</keyword>
<evidence type="ECO:0000313" key="3">
    <source>
        <dbReference type="Proteomes" id="UP000664859"/>
    </source>
</evidence>
<accession>A0A835Z1E8</accession>
<dbReference type="Proteomes" id="UP000664859">
    <property type="component" value="Unassembled WGS sequence"/>
</dbReference>
<comment type="caution">
    <text evidence="2">The sequence shown here is derived from an EMBL/GenBank/DDBJ whole genome shotgun (WGS) entry which is preliminary data.</text>
</comment>
<gene>
    <name evidence="2" type="ORF">JKP88DRAFT_323952</name>
</gene>
<evidence type="ECO:0000313" key="2">
    <source>
        <dbReference type="EMBL" id="KAG5180468.1"/>
    </source>
</evidence>
<evidence type="ECO:0000256" key="1">
    <source>
        <dbReference type="SAM" id="Phobius"/>
    </source>
</evidence>
<organism evidence="2 3">
    <name type="scientific">Tribonema minus</name>
    <dbReference type="NCBI Taxonomy" id="303371"/>
    <lineage>
        <taxon>Eukaryota</taxon>
        <taxon>Sar</taxon>
        <taxon>Stramenopiles</taxon>
        <taxon>Ochrophyta</taxon>
        <taxon>PX clade</taxon>
        <taxon>Xanthophyceae</taxon>
        <taxon>Tribonematales</taxon>
        <taxon>Tribonemataceae</taxon>
        <taxon>Tribonema</taxon>
    </lineage>
</organism>
<feature type="transmembrane region" description="Helical" evidence="1">
    <location>
        <begin position="106"/>
        <end position="127"/>
    </location>
</feature>
<dbReference type="EMBL" id="JAFCMP010000390">
    <property type="protein sequence ID" value="KAG5180468.1"/>
    <property type="molecule type" value="Genomic_DNA"/>
</dbReference>
<keyword evidence="3" id="KW-1185">Reference proteome</keyword>
<reference evidence="2" key="1">
    <citation type="submission" date="2021-02" db="EMBL/GenBank/DDBJ databases">
        <title>First Annotated Genome of the Yellow-green Alga Tribonema minus.</title>
        <authorList>
            <person name="Mahan K.M."/>
        </authorList>
    </citation>
    <scope>NUCLEOTIDE SEQUENCE</scope>
    <source>
        <strain evidence="2">UTEX B ZZ1240</strain>
    </source>
</reference>
<feature type="transmembrane region" description="Helical" evidence="1">
    <location>
        <begin position="78"/>
        <end position="100"/>
    </location>
</feature>
<dbReference type="AlphaFoldDB" id="A0A835Z1E8"/>
<keyword evidence="1" id="KW-0812">Transmembrane</keyword>
<name>A0A835Z1E8_9STRA</name>
<sequence length="205" mass="21804">MLAGFSYSALLHTDVSFSNQHVAILLTFYFFTTVAMGSEMLALILATVCRIWGTGLALRGPAGSMRKSVEQMANYQIWTVRLFVIGMLAFHMSAISYAWIGMSRTVLSVLISLGLLISMSIIIVVMVHVRDKFKVKSCELVSGSMHAHRLMAGLEGASLLYNGAAGVNGNGAPAASYTWNTGGGAAHDAGSRASSGGSDIYTTRV</sequence>
<proteinExistence type="predicted"/>
<keyword evidence="1" id="KW-0472">Membrane</keyword>
<dbReference type="OrthoDB" id="10253246at2759"/>
<protein>
    <submittedName>
        <fullName evidence="2">Uncharacterized protein</fullName>
    </submittedName>
</protein>